<feature type="transmembrane region" description="Helical" evidence="5">
    <location>
        <begin position="108"/>
        <end position="127"/>
    </location>
</feature>
<feature type="transmembrane region" description="Helical" evidence="5">
    <location>
        <begin position="52"/>
        <end position="72"/>
    </location>
</feature>
<feature type="transmembrane region" description="Helical" evidence="5">
    <location>
        <begin position="413"/>
        <end position="436"/>
    </location>
</feature>
<protein>
    <submittedName>
        <fullName evidence="6">Major facilitator superfamily</fullName>
    </submittedName>
</protein>
<dbReference type="AlphaFoldDB" id="C1FF91"/>
<dbReference type="PANTHER" id="PTHR21576:SF158">
    <property type="entry name" value="RIBOSOMAL RNA-PROCESSING PROTEIN 12-LIKE CONSERVED DOMAIN-CONTAINING PROTEIN"/>
    <property type="match status" value="1"/>
</dbReference>
<dbReference type="STRING" id="296587.C1FF91"/>
<evidence type="ECO:0000313" key="6">
    <source>
        <dbReference type="EMBL" id="ACO69333.1"/>
    </source>
</evidence>
<dbReference type="InterPro" id="IPR011701">
    <property type="entry name" value="MFS"/>
</dbReference>
<keyword evidence="2 5" id="KW-0812">Transmembrane</keyword>
<evidence type="ECO:0000256" key="1">
    <source>
        <dbReference type="ARBA" id="ARBA00004141"/>
    </source>
</evidence>
<feature type="transmembrane region" description="Helical" evidence="5">
    <location>
        <begin position="282"/>
        <end position="301"/>
    </location>
</feature>
<evidence type="ECO:0000256" key="4">
    <source>
        <dbReference type="ARBA" id="ARBA00023136"/>
    </source>
</evidence>
<keyword evidence="3 5" id="KW-1133">Transmembrane helix</keyword>
<dbReference type="GO" id="GO:0016020">
    <property type="term" value="C:membrane"/>
    <property type="evidence" value="ECO:0007669"/>
    <property type="project" value="UniProtKB-SubCell"/>
</dbReference>
<evidence type="ECO:0000256" key="2">
    <source>
        <dbReference type="ARBA" id="ARBA00022692"/>
    </source>
</evidence>
<feature type="transmembrane region" description="Helical" evidence="5">
    <location>
        <begin position="147"/>
        <end position="165"/>
    </location>
</feature>
<dbReference type="InParanoid" id="C1FF91"/>
<evidence type="ECO:0000313" key="7">
    <source>
        <dbReference type="Proteomes" id="UP000002009"/>
    </source>
</evidence>
<sequence>MRDLAARALGANHVWVSLFLGVCMQLCAGTLYSVTAWGVTLKEVAGWNSDESLGVAETVGTMGINIAFHNGFLVDRLGSRPMSAVAALALFSGWHLLANVASSGGSPSAAALALWLVGQGSITAFMCSLDANVGNFSEENQGKAHGLLLSGFGGSAALFATVYRSHFAGVPTALPSFFRGAGYVTAVVCIAGALLLKDARHGDKSKARRVVCEEGEEGEGPELVGSRERSDGIEMSTMSKDGGMSRAQMESFANLHATTHGTDDGEDETTWQYLRGVAGRPLYWVIFVIVACTIGTALLWVNEAGSFTHVLTGSRKGLSNMVVAFSLGNVFGRLGAGWASDVVELSFGAPRSVFLTFGGGLFSVSMAALAGSERTSSSSRMFSAIGVGLAEGTVMSSWTAIVRRSFGAERFGLNLAVYNFAMAIGSGILNGLAAAATETEDEQKEINNLRLVFWVAAVFNALAAVIGIVATRILREENARMGYQMTII</sequence>
<name>C1FF91_MICCC</name>
<dbReference type="Pfam" id="PF07690">
    <property type="entry name" value="MFS_1"/>
    <property type="match status" value="1"/>
</dbReference>
<organism evidence="6 7">
    <name type="scientific">Micromonas commoda (strain RCC299 / NOUM17 / CCMP2709)</name>
    <name type="common">Picoplanktonic green alga</name>
    <dbReference type="NCBI Taxonomy" id="296587"/>
    <lineage>
        <taxon>Eukaryota</taxon>
        <taxon>Viridiplantae</taxon>
        <taxon>Chlorophyta</taxon>
        <taxon>Mamiellophyceae</taxon>
        <taxon>Mamiellales</taxon>
        <taxon>Mamiellaceae</taxon>
        <taxon>Micromonas</taxon>
    </lineage>
</organism>
<dbReference type="KEGG" id="mis:MICPUN_112715"/>
<dbReference type="RefSeq" id="XP_002508075.1">
    <property type="nucleotide sequence ID" value="XM_002508029.1"/>
</dbReference>
<feature type="transmembrane region" description="Helical" evidence="5">
    <location>
        <begin position="84"/>
        <end position="102"/>
    </location>
</feature>
<comment type="subcellular location">
    <subcellularLocation>
        <location evidence="1">Membrane</location>
        <topology evidence="1">Multi-pass membrane protein</topology>
    </subcellularLocation>
</comment>
<keyword evidence="4 5" id="KW-0472">Membrane</keyword>
<dbReference type="GO" id="GO:0022857">
    <property type="term" value="F:transmembrane transporter activity"/>
    <property type="evidence" value="ECO:0007669"/>
    <property type="project" value="InterPro"/>
</dbReference>
<feature type="transmembrane region" description="Helical" evidence="5">
    <location>
        <begin position="352"/>
        <end position="370"/>
    </location>
</feature>
<evidence type="ECO:0000256" key="5">
    <source>
        <dbReference type="SAM" id="Phobius"/>
    </source>
</evidence>
<keyword evidence="7" id="KW-1185">Reference proteome</keyword>
<dbReference type="SUPFAM" id="SSF103473">
    <property type="entry name" value="MFS general substrate transporter"/>
    <property type="match status" value="1"/>
</dbReference>
<reference evidence="6 7" key="1">
    <citation type="journal article" date="2009" name="Science">
        <title>Green evolution and dynamic adaptations revealed by genomes of the marine picoeukaryotes Micromonas.</title>
        <authorList>
            <person name="Worden A.Z."/>
            <person name="Lee J.H."/>
            <person name="Mock T."/>
            <person name="Rouze P."/>
            <person name="Simmons M.P."/>
            <person name="Aerts A.L."/>
            <person name="Allen A.E."/>
            <person name="Cuvelier M.L."/>
            <person name="Derelle E."/>
            <person name="Everett M.V."/>
            <person name="Foulon E."/>
            <person name="Grimwood J."/>
            <person name="Gundlach H."/>
            <person name="Henrissat B."/>
            <person name="Napoli C."/>
            <person name="McDonald S.M."/>
            <person name="Parker M.S."/>
            <person name="Rombauts S."/>
            <person name="Salamov A."/>
            <person name="Von Dassow P."/>
            <person name="Badger J.H."/>
            <person name="Coutinho P.M."/>
            <person name="Demir E."/>
            <person name="Dubchak I."/>
            <person name="Gentemann C."/>
            <person name="Eikrem W."/>
            <person name="Gready J.E."/>
            <person name="John U."/>
            <person name="Lanier W."/>
            <person name="Lindquist E.A."/>
            <person name="Lucas S."/>
            <person name="Mayer K.F."/>
            <person name="Moreau H."/>
            <person name="Not F."/>
            <person name="Otillar R."/>
            <person name="Panaud O."/>
            <person name="Pangilinan J."/>
            <person name="Paulsen I."/>
            <person name="Piegu B."/>
            <person name="Poliakov A."/>
            <person name="Robbens S."/>
            <person name="Schmutz J."/>
            <person name="Toulza E."/>
            <person name="Wyss T."/>
            <person name="Zelensky A."/>
            <person name="Zhou K."/>
            <person name="Armbrust E.V."/>
            <person name="Bhattacharya D."/>
            <person name="Goodenough U.W."/>
            <person name="Van de Peer Y."/>
            <person name="Grigoriev I.V."/>
        </authorList>
    </citation>
    <scope>NUCLEOTIDE SEQUENCE [LARGE SCALE GENOMIC DNA]</scope>
    <source>
        <strain evidence="7">RCC299 / NOUM17</strain>
    </source>
</reference>
<evidence type="ECO:0000256" key="3">
    <source>
        <dbReference type="ARBA" id="ARBA00022989"/>
    </source>
</evidence>
<dbReference type="GeneID" id="8245708"/>
<feature type="transmembrane region" description="Helical" evidence="5">
    <location>
        <begin position="177"/>
        <end position="196"/>
    </location>
</feature>
<dbReference type="InterPro" id="IPR036259">
    <property type="entry name" value="MFS_trans_sf"/>
</dbReference>
<accession>C1FF91</accession>
<dbReference type="PANTHER" id="PTHR21576">
    <property type="entry name" value="UNCHARACTERIZED NODULIN-LIKE PROTEIN"/>
    <property type="match status" value="1"/>
</dbReference>
<dbReference type="EMBL" id="CP001575">
    <property type="protein sequence ID" value="ACO69333.1"/>
    <property type="molecule type" value="Genomic_DNA"/>
</dbReference>
<feature type="transmembrane region" description="Helical" evidence="5">
    <location>
        <begin position="12"/>
        <end position="32"/>
    </location>
</feature>
<feature type="transmembrane region" description="Helical" evidence="5">
    <location>
        <begin position="321"/>
        <end position="340"/>
    </location>
</feature>
<dbReference type="Proteomes" id="UP000002009">
    <property type="component" value="Chromosome 8"/>
</dbReference>
<gene>
    <name evidence="6" type="ORF">MICPUN_112715</name>
</gene>
<feature type="transmembrane region" description="Helical" evidence="5">
    <location>
        <begin position="382"/>
        <end position="401"/>
    </location>
</feature>
<dbReference type="Gene3D" id="1.20.1250.20">
    <property type="entry name" value="MFS general substrate transporter like domains"/>
    <property type="match status" value="2"/>
</dbReference>
<proteinExistence type="predicted"/>
<dbReference type="OMA" id="ENARMGY"/>
<dbReference type="OrthoDB" id="410267at2759"/>
<feature type="transmembrane region" description="Helical" evidence="5">
    <location>
        <begin position="451"/>
        <end position="474"/>
    </location>
</feature>